<organism evidence="1">
    <name type="scientific">Edwardsiella tarda</name>
    <dbReference type="NCBI Taxonomy" id="636"/>
    <lineage>
        <taxon>Bacteria</taxon>
        <taxon>Pseudomonadati</taxon>
        <taxon>Pseudomonadota</taxon>
        <taxon>Gammaproteobacteria</taxon>
        <taxon>Enterobacterales</taxon>
        <taxon>Hafniaceae</taxon>
        <taxon>Edwardsiella</taxon>
    </lineage>
</organism>
<reference evidence="1" key="1">
    <citation type="journal article" date="2018" name="Aquaculture">
        <title>Outbreaks of edwardsiellosis caused by Edwardsiella piscicida and Edwardsiella tarda in farmed barramundi (Lates calcarifer).</title>
        <authorList>
            <person name="Loch T.P."/>
            <person name="Hawke J.P."/>
            <person name="Reichley S.R."/>
            <person name="Faisal M."/>
            <person name="Del Piero F."/>
            <person name="Griffin M.J."/>
        </authorList>
    </citation>
    <scope>NUCLEOTIDE SEQUENCE</scope>
    <source>
        <strain evidence="1">150611-1</strain>
        <plasmid evidence="1">p150611 1B-1</plasmid>
    </source>
</reference>
<sequence>MVSEDPIFNKLKNSLSKARTTASIKRGIDDSIDRVLGMIQVLTKNEIMPVKVSNPEEFSFERVAYGINGDTVVKLYHGDNNNIFAFAYTKNTENGYPVLIETKSDAISCQDESSLIEITSDILSSPDISNWIINSVTEDQAENHREIDTKDIPF</sequence>
<protein>
    <submittedName>
        <fullName evidence="1">Uncharacterized protein</fullName>
    </submittedName>
</protein>
<name>A0A2H5CQ83_EDWTA</name>
<accession>A0A2H5CQ83</accession>
<geneLocation type="plasmid" evidence="1">
    <name>p150611 1B-1</name>
</geneLocation>
<dbReference type="RefSeq" id="WP_172691902.1">
    <property type="nucleotide sequence ID" value="NZ_MF925335.1"/>
</dbReference>
<keyword evidence="1" id="KW-0614">Plasmid</keyword>
<proteinExistence type="predicted"/>
<evidence type="ECO:0000313" key="1">
    <source>
        <dbReference type="EMBL" id="AUH26715.1"/>
    </source>
</evidence>
<dbReference type="EMBL" id="MF925335">
    <property type="protein sequence ID" value="AUH26715.1"/>
    <property type="molecule type" value="Genomic_DNA"/>
</dbReference>
<dbReference type="AlphaFoldDB" id="A0A2H5CQ83"/>